<comment type="caution">
    <text evidence="5">The sequence shown here is derived from an EMBL/GenBank/DDBJ whole genome shotgun (WGS) entry which is preliminary data.</text>
</comment>
<dbReference type="Proteomes" id="UP001161422">
    <property type="component" value="Unassembled WGS sequence"/>
</dbReference>
<dbReference type="Gene3D" id="3.10.560.10">
    <property type="entry name" value="Outer membrane lipoprotein wza domain like"/>
    <property type="match status" value="1"/>
</dbReference>
<evidence type="ECO:0000259" key="4">
    <source>
        <dbReference type="Pfam" id="PF10531"/>
    </source>
</evidence>
<keyword evidence="6" id="KW-1185">Reference proteome</keyword>
<dbReference type="Gene3D" id="3.30.1950.10">
    <property type="entry name" value="wza like domain"/>
    <property type="match status" value="1"/>
</dbReference>
<feature type="domain" description="Soluble ligand binding" evidence="4">
    <location>
        <begin position="102"/>
        <end position="145"/>
    </location>
</feature>
<evidence type="ECO:0000256" key="1">
    <source>
        <dbReference type="ARBA" id="ARBA00022729"/>
    </source>
</evidence>
<dbReference type="InterPro" id="IPR049712">
    <property type="entry name" value="Poly_export"/>
</dbReference>
<dbReference type="RefSeq" id="WP_095506977.1">
    <property type="nucleotide sequence ID" value="NZ_BSNC01000004.1"/>
</dbReference>
<reference evidence="5" key="1">
    <citation type="journal article" date="2014" name="Int. J. Syst. Evol. Microbiol.">
        <title>Complete genome sequence of Corynebacterium casei LMG S-19264T (=DSM 44701T), isolated from a smear-ripened cheese.</title>
        <authorList>
            <consortium name="US DOE Joint Genome Institute (JGI-PGF)"/>
            <person name="Walter F."/>
            <person name="Albersmeier A."/>
            <person name="Kalinowski J."/>
            <person name="Ruckert C."/>
        </authorList>
    </citation>
    <scope>NUCLEOTIDE SEQUENCE</scope>
    <source>
        <strain evidence="5">NBRC 101628</strain>
    </source>
</reference>
<organism evidence="5 6">
    <name type="scientific">Paraferrimonas sedimenticola</name>
    <dbReference type="NCBI Taxonomy" id="375674"/>
    <lineage>
        <taxon>Bacteria</taxon>
        <taxon>Pseudomonadati</taxon>
        <taxon>Pseudomonadota</taxon>
        <taxon>Gammaproteobacteria</taxon>
        <taxon>Alteromonadales</taxon>
        <taxon>Ferrimonadaceae</taxon>
        <taxon>Paraferrimonas</taxon>
    </lineage>
</organism>
<dbReference type="InterPro" id="IPR019554">
    <property type="entry name" value="Soluble_ligand-bd"/>
</dbReference>
<reference evidence="5" key="2">
    <citation type="submission" date="2023-01" db="EMBL/GenBank/DDBJ databases">
        <title>Draft genome sequence of Paraferrimonas sedimenticola strain NBRC 101628.</title>
        <authorList>
            <person name="Sun Q."/>
            <person name="Mori K."/>
        </authorList>
    </citation>
    <scope>NUCLEOTIDE SEQUENCE</scope>
    <source>
        <strain evidence="5">NBRC 101628</strain>
    </source>
</reference>
<dbReference type="Pfam" id="PF10531">
    <property type="entry name" value="SLBB"/>
    <property type="match status" value="1"/>
</dbReference>
<dbReference type="AlphaFoldDB" id="A0AA37RWJ2"/>
<feature type="signal peptide" evidence="2">
    <location>
        <begin position="1"/>
        <end position="19"/>
    </location>
</feature>
<dbReference type="InterPro" id="IPR003715">
    <property type="entry name" value="Poly_export_N"/>
</dbReference>
<protein>
    <recommendedName>
        <fullName evidence="7">Polysaccharide export outer membrane protein</fullName>
    </recommendedName>
</protein>
<name>A0AA37RWJ2_9GAMM</name>
<dbReference type="EMBL" id="BSNC01000004">
    <property type="protein sequence ID" value="GLP96017.1"/>
    <property type="molecule type" value="Genomic_DNA"/>
</dbReference>
<dbReference type="PANTHER" id="PTHR33619">
    <property type="entry name" value="POLYSACCHARIDE EXPORT PROTEIN GFCE-RELATED"/>
    <property type="match status" value="1"/>
</dbReference>
<accession>A0AA37RWJ2</accession>
<evidence type="ECO:0000313" key="5">
    <source>
        <dbReference type="EMBL" id="GLP96017.1"/>
    </source>
</evidence>
<dbReference type="GO" id="GO:0015159">
    <property type="term" value="F:polysaccharide transmembrane transporter activity"/>
    <property type="evidence" value="ECO:0007669"/>
    <property type="project" value="InterPro"/>
</dbReference>
<evidence type="ECO:0008006" key="7">
    <source>
        <dbReference type="Google" id="ProtNLM"/>
    </source>
</evidence>
<proteinExistence type="predicted"/>
<evidence type="ECO:0000259" key="3">
    <source>
        <dbReference type="Pfam" id="PF02563"/>
    </source>
</evidence>
<feature type="domain" description="Polysaccharide export protein N-terminal" evidence="3">
    <location>
        <begin position="23"/>
        <end position="96"/>
    </location>
</feature>
<evidence type="ECO:0000313" key="6">
    <source>
        <dbReference type="Proteomes" id="UP001161422"/>
    </source>
</evidence>
<gene>
    <name evidence="5" type="ORF">GCM10007895_13230</name>
</gene>
<sequence length="175" mass="19357">MSRLLLILFAFFLSAPVLADEFDDNYKLGPGDLILIEVYGEEELTFETLLGESGSIDYPFLGRIPVKGRTTEQLRASIDSGLRGDYLIDPNVHVRILEYRQFFVNGEVKQPGGYPYQPGLTVNKAIALAGGFSERASKSGIYLSSSDHPGRKPIKVGLNDRVKPGDILVIDQSFF</sequence>
<keyword evidence="1 2" id="KW-0732">Signal</keyword>
<evidence type="ECO:0000256" key="2">
    <source>
        <dbReference type="SAM" id="SignalP"/>
    </source>
</evidence>
<feature type="chain" id="PRO_5041458399" description="Polysaccharide export outer membrane protein" evidence="2">
    <location>
        <begin position="20"/>
        <end position="175"/>
    </location>
</feature>
<dbReference type="Pfam" id="PF02563">
    <property type="entry name" value="Poly_export"/>
    <property type="match status" value="1"/>
</dbReference>
<dbReference type="PANTHER" id="PTHR33619:SF3">
    <property type="entry name" value="POLYSACCHARIDE EXPORT PROTEIN GFCE-RELATED"/>
    <property type="match status" value="1"/>
</dbReference>